<protein>
    <submittedName>
        <fullName evidence="1">Uncharacterized protein</fullName>
    </submittedName>
</protein>
<evidence type="ECO:0000313" key="2">
    <source>
        <dbReference type="Proteomes" id="UP000279029"/>
    </source>
</evidence>
<dbReference type="AlphaFoldDB" id="A0A3P7P2L5"/>
<gene>
    <name evidence="1" type="ORF">PATL70BA_1850</name>
</gene>
<accession>A0A3P7P2L5</accession>
<keyword evidence="2" id="KW-1185">Reference proteome</keyword>
<evidence type="ECO:0000313" key="1">
    <source>
        <dbReference type="EMBL" id="VDN47740.1"/>
    </source>
</evidence>
<sequence length="39" mass="4727">MAVVPIIMQMFLTDKRGLISESEDLNKSDYTFFKCRWRR</sequence>
<dbReference type="Proteomes" id="UP000279029">
    <property type="component" value="Chromosome"/>
</dbReference>
<organism evidence="1 2">
    <name type="scientific">Petrocella atlantisensis</name>
    <dbReference type="NCBI Taxonomy" id="2173034"/>
    <lineage>
        <taxon>Bacteria</taxon>
        <taxon>Bacillati</taxon>
        <taxon>Bacillota</taxon>
        <taxon>Clostridia</taxon>
        <taxon>Lachnospirales</taxon>
        <taxon>Vallitaleaceae</taxon>
        <taxon>Petrocella</taxon>
    </lineage>
</organism>
<dbReference type="KEGG" id="cbar:PATL70BA_1850"/>
<name>A0A3P7P2L5_9FIRM</name>
<dbReference type="EMBL" id="LR130778">
    <property type="protein sequence ID" value="VDN47740.1"/>
    <property type="molecule type" value="Genomic_DNA"/>
</dbReference>
<reference evidence="1 2" key="1">
    <citation type="submission" date="2018-09" db="EMBL/GenBank/DDBJ databases">
        <authorList>
            <person name="Postec A."/>
        </authorList>
    </citation>
    <scope>NUCLEOTIDE SEQUENCE [LARGE SCALE GENOMIC DNA]</scope>
    <source>
        <strain evidence="1">70B-A</strain>
    </source>
</reference>
<proteinExistence type="predicted"/>